<dbReference type="AlphaFoldDB" id="A0A2U1NRD1"/>
<dbReference type="EMBL" id="PKPP01002322">
    <property type="protein sequence ID" value="PWA76020.1"/>
    <property type="molecule type" value="Genomic_DNA"/>
</dbReference>
<dbReference type="PANTHER" id="PTHR46230">
    <property type="match status" value="1"/>
</dbReference>
<evidence type="ECO:0000256" key="1">
    <source>
        <dbReference type="RuleBase" id="RU003860"/>
    </source>
</evidence>
<keyword evidence="3" id="KW-1185">Reference proteome</keyword>
<comment type="caution">
    <text evidence="2">The sequence shown here is derived from an EMBL/GenBank/DDBJ whole genome shotgun (WGS) entry which is preliminary data.</text>
</comment>
<dbReference type="STRING" id="35608.A0A2U1NRD1"/>
<organism evidence="2 3">
    <name type="scientific">Artemisia annua</name>
    <name type="common">Sweet wormwood</name>
    <dbReference type="NCBI Taxonomy" id="35608"/>
    <lineage>
        <taxon>Eukaryota</taxon>
        <taxon>Viridiplantae</taxon>
        <taxon>Streptophyta</taxon>
        <taxon>Embryophyta</taxon>
        <taxon>Tracheophyta</taxon>
        <taxon>Spermatophyta</taxon>
        <taxon>Magnoliopsida</taxon>
        <taxon>eudicotyledons</taxon>
        <taxon>Gunneridae</taxon>
        <taxon>Pentapetalae</taxon>
        <taxon>asterids</taxon>
        <taxon>campanulids</taxon>
        <taxon>Asterales</taxon>
        <taxon>Asteraceae</taxon>
        <taxon>Asteroideae</taxon>
        <taxon>Anthemideae</taxon>
        <taxon>Artemisiinae</taxon>
        <taxon>Artemisia</taxon>
    </lineage>
</organism>
<sequence length="120" mass="13402">MSSPIEYVVLEVIKNIHAWPGRHLFDGGEQRQYFGREEDGGGKHELKPINLEVKDVSYQHAGVTGSDGETHFDLRVVPSEFDGQSMVKRHGLIYYLLYDELQSGLHALSFAAKTPAEVGC</sequence>
<dbReference type="GO" id="GO:0009507">
    <property type="term" value="C:chloroplast"/>
    <property type="evidence" value="ECO:0007669"/>
    <property type="project" value="TreeGrafter"/>
</dbReference>
<dbReference type="SUPFAM" id="SSF82657">
    <property type="entry name" value="BolA-like"/>
    <property type="match status" value="1"/>
</dbReference>
<dbReference type="PANTHER" id="PTHR46230:SF3">
    <property type="entry name" value="SUFE-LIKE PROTEIN 1, CHLOROPLASTIC_MITOCHONDRIAL"/>
    <property type="match status" value="1"/>
</dbReference>
<evidence type="ECO:0000313" key="2">
    <source>
        <dbReference type="EMBL" id="PWA76020.1"/>
    </source>
</evidence>
<dbReference type="Gene3D" id="3.30.300.90">
    <property type="entry name" value="BolA-like"/>
    <property type="match status" value="1"/>
</dbReference>
<dbReference type="InterPro" id="IPR036065">
    <property type="entry name" value="BolA-like_sf"/>
</dbReference>
<evidence type="ECO:0000313" key="3">
    <source>
        <dbReference type="Proteomes" id="UP000245207"/>
    </source>
</evidence>
<comment type="similarity">
    <text evidence="1">Belongs to the BolA/IbaG family.</text>
</comment>
<dbReference type="InterPro" id="IPR002634">
    <property type="entry name" value="BolA"/>
</dbReference>
<name>A0A2U1NRD1_ARTAN</name>
<accession>A0A2U1NRD1</accession>
<dbReference type="OrthoDB" id="411584at2759"/>
<dbReference type="Pfam" id="PF01722">
    <property type="entry name" value="BolA"/>
    <property type="match status" value="1"/>
</dbReference>
<protein>
    <recommendedName>
        <fullName evidence="4">BolA protein</fullName>
    </recommendedName>
</protein>
<gene>
    <name evidence="2" type="ORF">CTI12_AA238250</name>
</gene>
<proteinExistence type="inferred from homology"/>
<dbReference type="Proteomes" id="UP000245207">
    <property type="component" value="Unassembled WGS sequence"/>
</dbReference>
<evidence type="ECO:0008006" key="4">
    <source>
        <dbReference type="Google" id="ProtNLM"/>
    </source>
</evidence>
<dbReference type="GO" id="GO:0016226">
    <property type="term" value="P:iron-sulfur cluster assembly"/>
    <property type="evidence" value="ECO:0007669"/>
    <property type="project" value="TreeGrafter"/>
</dbReference>
<reference evidence="2 3" key="1">
    <citation type="journal article" date="2018" name="Mol. Plant">
        <title>The genome of Artemisia annua provides insight into the evolution of Asteraceae family and artemisinin biosynthesis.</title>
        <authorList>
            <person name="Shen Q."/>
            <person name="Zhang L."/>
            <person name="Liao Z."/>
            <person name="Wang S."/>
            <person name="Yan T."/>
            <person name="Shi P."/>
            <person name="Liu M."/>
            <person name="Fu X."/>
            <person name="Pan Q."/>
            <person name="Wang Y."/>
            <person name="Lv Z."/>
            <person name="Lu X."/>
            <person name="Zhang F."/>
            <person name="Jiang W."/>
            <person name="Ma Y."/>
            <person name="Chen M."/>
            <person name="Hao X."/>
            <person name="Li L."/>
            <person name="Tang Y."/>
            <person name="Lv G."/>
            <person name="Zhou Y."/>
            <person name="Sun X."/>
            <person name="Brodelius P.E."/>
            <person name="Rose J.K.C."/>
            <person name="Tang K."/>
        </authorList>
    </citation>
    <scope>NUCLEOTIDE SEQUENCE [LARGE SCALE GENOMIC DNA]</scope>
    <source>
        <strain evidence="3">cv. Huhao1</strain>
        <tissue evidence="2">Leaf</tissue>
    </source>
</reference>